<feature type="region of interest" description="Disordered" evidence="12">
    <location>
        <begin position="429"/>
        <end position="449"/>
    </location>
</feature>
<dbReference type="InterPro" id="IPR050688">
    <property type="entry name" value="Zinc_finger/UBP_domain"/>
</dbReference>
<dbReference type="Ensembl" id="ENSCCRT00000104303.2">
    <property type="protein sequence ID" value="ENSCCRP00000096113.2"/>
    <property type="gene ID" value="ENSCCRG00000051811.2"/>
</dbReference>
<evidence type="ECO:0000256" key="3">
    <source>
        <dbReference type="ARBA" id="ARBA00022723"/>
    </source>
</evidence>
<evidence type="ECO:0000256" key="12">
    <source>
        <dbReference type="SAM" id="MobiDB-lite"/>
    </source>
</evidence>
<feature type="compositionally biased region" description="Polar residues" evidence="12">
    <location>
        <begin position="650"/>
        <end position="675"/>
    </location>
</feature>
<evidence type="ECO:0000256" key="8">
    <source>
        <dbReference type="ARBA" id="ARBA00023125"/>
    </source>
</evidence>
<dbReference type="GeneTree" id="ENSGT00910000144592"/>
<dbReference type="GO" id="GO:0008270">
    <property type="term" value="F:zinc ion binding"/>
    <property type="evidence" value="ECO:0007669"/>
    <property type="project" value="UniProtKB-KW"/>
</dbReference>
<feature type="region of interest" description="Disordered" evidence="12">
    <location>
        <begin position="642"/>
        <end position="675"/>
    </location>
</feature>
<feature type="domain" description="C2H2-type" evidence="13">
    <location>
        <begin position="596"/>
        <end position="624"/>
    </location>
</feature>
<dbReference type="InterPro" id="IPR013087">
    <property type="entry name" value="Znf_C2H2_type"/>
</dbReference>
<feature type="domain" description="C2H2-type" evidence="13">
    <location>
        <begin position="540"/>
        <end position="567"/>
    </location>
</feature>
<evidence type="ECO:0000313" key="15">
    <source>
        <dbReference type="Proteomes" id="UP001108240"/>
    </source>
</evidence>
<dbReference type="Gene3D" id="3.30.160.60">
    <property type="entry name" value="Classic Zinc Finger"/>
    <property type="match status" value="5"/>
</dbReference>
<keyword evidence="5 11" id="KW-0863">Zinc-finger</keyword>
<evidence type="ECO:0000256" key="7">
    <source>
        <dbReference type="ARBA" id="ARBA00023015"/>
    </source>
</evidence>
<feature type="domain" description="C2H2-type" evidence="13">
    <location>
        <begin position="343"/>
        <end position="370"/>
    </location>
</feature>
<accession>A0A8C1FQP9</accession>
<keyword evidence="4" id="KW-0677">Repeat</keyword>
<dbReference type="PANTHER" id="PTHR24403:SF63">
    <property type="entry name" value="SI:DKEY-154P10.3"/>
    <property type="match status" value="1"/>
</dbReference>
<proteinExistence type="inferred from homology"/>
<evidence type="ECO:0000256" key="5">
    <source>
        <dbReference type="ARBA" id="ARBA00022771"/>
    </source>
</evidence>
<feature type="compositionally biased region" description="Basic and acidic residues" evidence="12">
    <location>
        <begin position="125"/>
        <end position="136"/>
    </location>
</feature>
<evidence type="ECO:0000256" key="1">
    <source>
        <dbReference type="ARBA" id="ARBA00004123"/>
    </source>
</evidence>
<dbReference type="OMA" id="MFLVEVY"/>
<dbReference type="GO" id="GO:0005634">
    <property type="term" value="C:nucleus"/>
    <property type="evidence" value="ECO:0007669"/>
    <property type="project" value="UniProtKB-SubCell"/>
</dbReference>
<evidence type="ECO:0000256" key="10">
    <source>
        <dbReference type="ARBA" id="ARBA00023242"/>
    </source>
</evidence>
<dbReference type="FunFam" id="3.30.160.60:FF:000882">
    <property type="entry name" value="Predicted gene, 21060"/>
    <property type="match status" value="1"/>
</dbReference>
<dbReference type="GO" id="GO:0003677">
    <property type="term" value="F:DNA binding"/>
    <property type="evidence" value="ECO:0007669"/>
    <property type="project" value="UniProtKB-KW"/>
</dbReference>
<feature type="compositionally biased region" description="Basic and acidic residues" evidence="12">
    <location>
        <begin position="480"/>
        <end position="495"/>
    </location>
</feature>
<evidence type="ECO:0000256" key="4">
    <source>
        <dbReference type="ARBA" id="ARBA00022737"/>
    </source>
</evidence>
<keyword evidence="10" id="KW-0539">Nucleus</keyword>
<keyword evidence="3" id="KW-0479">Metal-binding</keyword>
<comment type="subcellular location">
    <subcellularLocation>
        <location evidence="1">Nucleus</location>
    </subcellularLocation>
</comment>
<dbReference type="GO" id="GO:0045944">
    <property type="term" value="P:positive regulation of transcription by RNA polymerase II"/>
    <property type="evidence" value="ECO:0007669"/>
    <property type="project" value="TreeGrafter"/>
</dbReference>
<reference evidence="14" key="1">
    <citation type="submission" date="2025-08" db="UniProtKB">
        <authorList>
            <consortium name="Ensembl"/>
        </authorList>
    </citation>
    <scope>IDENTIFICATION</scope>
</reference>
<reference evidence="14" key="2">
    <citation type="submission" date="2025-09" db="UniProtKB">
        <authorList>
            <consortium name="Ensembl"/>
        </authorList>
    </citation>
    <scope>IDENTIFICATION</scope>
</reference>
<evidence type="ECO:0000256" key="6">
    <source>
        <dbReference type="ARBA" id="ARBA00022833"/>
    </source>
</evidence>
<comment type="similarity">
    <text evidence="2">Belongs to the krueppel C2H2-type zinc-finger protein family.</text>
</comment>
<keyword evidence="15" id="KW-1185">Reference proteome</keyword>
<feature type="domain" description="C2H2-type" evidence="13">
    <location>
        <begin position="568"/>
        <end position="595"/>
    </location>
</feature>
<evidence type="ECO:0000313" key="14">
    <source>
        <dbReference type="Ensembl" id="ENSCCRP00000096113.2"/>
    </source>
</evidence>
<sequence length="675" mass="77200">MSSSLIEVMGGFKDTYQDVQPVTLRLAEENVISSLYCSSAEGIEAHVSTLVEAFLVEVYRCRICQFTSSQKAKISHHVLERHDPVSPCPHLPCLEKEDEESLGVGMRVDDEEEVDHNSSPYDLESDLHSGSKSSDDQMDMERMSFLLPMYGMFQNISPRSCDIGLGSNSDGNLHVAQTCEVSTLFEEDRHDEDSEEEPVFQLEDANTDLAVPLNSGMDTEIQDEEMAQSAHLMTLGLCRISSTKCQPQSVTSAKSLSHPEGEQDAGHANMDAEMQKPSEEDGGLACILCQIVVSSRSMLEVHLKCHSGDQGFRCPRCGWESEDWLDMEQHWRGHGKRKGSKRHKCSICPRTFRRVDSRDAHEERHNQRHHCRSVSGGLVQCSLCLEWCLSGKEWEIHQQCHFQGGFKCLHCDFKEKSWNKTLKHIHTQHKQLDTSQKKQAAHSRENQQLNTSTRYPECLGRMKPESWSQVRKNRVKNRVVAREKSNERGKDRVGHLKSDTSVGLTVSRRKEFCCNLCDKKFSTKMTMRRHMGIHQGDKPFKCPHCHYCARLKASLIQHLRVHTGEKPYKCLQCSYASIDRSSLRRHLRTHTQEKPYRCQYCPYSSIQKKSLDLHSRRHHTGESFPCHLCQYSTPDRQLLVRHKRKHHSAEQTTALEQRNCSGSQTAPSQRARTSK</sequence>
<evidence type="ECO:0000259" key="13">
    <source>
        <dbReference type="PROSITE" id="PS50157"/>
    </source>
</evidence>
<dbReference type="SMART" id="SM00355">
    <property type="entry name" value="ZnF_C2H2"/>
    <property type="match status" value="11"/>
</dbReference>
<keyword evidence="8" id="KW-0238">DNA-binding</keyword>
<name>A0A8C1FQP9_CYPCA</name>
<dbReference type="Proteomes" id="UP001108240">
    <property type="component" value="Unplaced"/>
</dbReference>
<feature type="domain" description="C2H2-type" evidence="13">
    <location>
        <begin position="624"/>
        <end position="652"/>
    </location>
</feature>
<evidence type="ECO:0000256" key="2">
    <source>
        <dbReference type="ARBA" id="ARBA00006991"/>
    </source>
</evidence>
<dbReference type="PROSITE" id="PS50157">
    <property type="entry name" value="ZINC_FINGER_C2H2_2"/>
    <property type="match status" value="7"/>
</dbReference>
<keyword evidence="7" id="KW-0805">Transcription regulation</keyword>
<feature type="region of interest" description="Disordered" evidence="12">
    <location>
        <begin position="469"/>
        <end position="495"/>
    </location>
</feature>
<dbReference type="InterPro" id="IPR036236">
    <property type="entry name" value="Znf_C2H2_sf"/>
</dbReference>
<dbReference type="PANTHER" id="PTHR24403">
    <property type="entry name" value="ZINC FINGER PROTEIN"/>
    <property type="match status" value="1"/>
</dbReference>
<organism evidence="14 15">
    <name type="scientific">Cyprinus carpio carpio</name>
    <dbReference type="NCBI Taxonomy" id="630221"/>
    <lineage>
        <taxon>Eukaryota</taxon>
        <taxon>Metazoa</taxon>
        <taxon>Chordata</taxon>
        <taxon>Craniata</taxon>
        <taxon>Vertebrata</taxon>
        <taxon>Euteleostomi</taxon>
        <taxon>Actinopterygii</taxon>
        <taxon>Neopterygii</taxon>
        <taxon>Teleostei</taxon>
        <taxon>Ostariophysi</taxon>
        <taxon>Cypriniformes</taxon>
        <taxon>Cyprinidae</taxon>
        <taxon>Cyprininae</taxon>
        <taxon>Cyprinus</taxon>
    </lineage>
</organism>
<evidence type="ECO:0000256" key="9">
    <source>
        <dbReference type="ARBA" id="ARBA00023163"/>
    </source>
</evidence>
<dbReference type="AlphaFoldDB" id="A0A8C1FQP9"/>
<protein>
    <submittedName>
        <fullName evidence="14">Si:dkey-154p10.3</fullName>
    </submittedName>
</protein>
<feature type="region of interest" description="Disordered" evidence="12">
    <location>
        <begin position="111"/>
        <end position="136"/>
    </location>
</feature>
<dbReference type="PROSITE" id="PS00028">
    <property type="entry name" value="ZINC_FINGER_C2H2_1"/>
    <property type="match status" value="3"/>
</dbReference>
<feature type="domain" description="C2H2-type" evidence="13">
    <location>
        <begin position="512"/>
        <end position="539"/>
    </location>
</feature>
<dbReference type="FunFam" id="3.30.160.60:FF:001156">
    <property type="entry name" value="Zinc finger protein 407"/>
    <property type="match status" value="1"/>
</dbReference>
<keyword evidence="9" id="KW-0804">Transcription</keyword>
<dbReference type="Pfam" id="PF13909">
    <property type="entry name" value="zf-H2C2_5"/>
    <property type="match status" value="1"/>
</dbReference>
<dbReference type="SUPFAM" id="SSF57667">
    <property type="entry name" value="beta-beta-alpha zinc fingers"/>
    <property type="match status" value="4"/>
</dbReference>
<keyword evidence="6" id="KW-0862">Zinc</keyword>
<evidence type="ECO:0000256" key="11">
    <source>
        <dbReference type="PROSITE-ProRule" id="PRU00042"/>
    </source>
</evidence>
<feature type="domain" description="C2H2-type" evidence="13">
    <location>
        <begin position="284"/>
        <end position="311"/>
    </location>
</feature>